<dbReference type="KEGG" id="moj:D7D94_14085"/>
<sequence length="92" mass="9948">MQRITLTVNDTSHPLAQGQDIETIQAAAVEALHKGGEVITVTLYGNRELAILVSPGVPLTFEVEEVPDEPRDDGDLTKPFEPYSELDAGFAV</sequence>
<reference evidence="2 3" key="1">
    <citation type="submission" date="2018-09" db="EMBL/GenBank/DDBJ databases">
        <title>Whole genome sequencing of Microbacterium oryzae strain MB-10T.</title>
        <authorList>
            <person name="Das S.K."/>
        </authorList>
    </citation>
    <scope>NUCLEOTIDE SEQUENCE [LARGE SCALE GENOMIC DNA]</scope>
    <source>
        <strain evidence="2 3">MB-10</strain>
    </source>
</reference>
<evidence type="ECO:0000313" key="2">
    <source>
        <dbReference type="EMBL" id="QGU28669.1"/>
    </source>
</evidence>
<dbReference type="RefSeq" id="WP_156243219.1">
    <property type="nucleotide sequence ID" value="NZ_BAAAZL010000007.1"/>
</dbReference>
<proteinExistence type="predicted"/>
<keyword evidence="3" id="KW-1185">Reference proteome</keyword>
<protein>
    <submittedName>
        <fullName evidence="2">Uncharacterized protein</fullName>
    </submittedName>
</protein>
<organism evidence="2 3">
    <name type="scientific">Microbacterium oryzae</name>
    <dbReference type="NCBI Taxonomy" id="743009"/>
    <lineage>
        <taxon>Bacteria</taxon>
        <taxon>Bacillati</taxon>
        <taxon>Actinomycetota</taxon>
        <taxon>Actinomycetes</taxon>
        <taxon>Micrococcales</taxon>
        <taxon>Microbacteriaceae</taxon>
        <taxon>Microbacterium</taxon>
    </lineage>
</organism>
<accession>A0A6I6E3X4</accession>
<gene>
    <name evidence="2" type="ORF">D7D94_14085</name>
</gene>
<name>A0A6I6E3X4_9MICO</name>
<dbReference type="Proteomes" id="UP000422989">
    <property type="component" value="Chromosome"/>
</dbReference>
<dbReference type="EMBL" id="CP032550">
    <property type="protein sequence ID" value="QGU28669.1"/>
    <property type="molecule type" value="Genomic_DNA"/>
</dbReference>
<feature type="region of interest" description="Disordered" evidence="1">
    <location>
        <begin position="66"/>
        <end position="92"/>
    </location>
</feature>
<evidence type="ECO:0000256" key="1">
    <source>
        <dbReference type="SAM" id="MobiDB-lite"/>
    </source>
</evidence>
<evidence type="ECO:0000313" key="3">
    <source>
        <dbReference type="Proteomes" id="UP000422989"/>
    </source>
</evidence>
<dbReference type="AlphaFoldDB" id="A0A6I6E3X4"/>
<dbReference type="OrthoDB" id="5120955at2"/>